<protein>
    <submittedName>
        <fullName evidence="1">Uncharacterized protein</fullName>
    </submittedName>
</protein>
<dbReference type="AlphaFoldDB" id="D7VMS6"/>
<name>D7VMS6_SPHSI</name>
<comment type="caution">
    <text evidence="1">The sequence shown here is derived from an EMBL/GenBank/DDBJ whole genome shotgun (WGS) entry which is preliminary data.</text>
</comment>
<evidence type="ECO:0000313" key="1">
    <source>
        <dbReference type="EMBL" id="EFK57223.1"/>
    </source>
</evidence>
<sequence>MLFRSASAKIRLIFDFCKFYLKIIIKRLKEHFKRFRDNYRPCLFELQR</sequence>
<organism evidence="1 2">
    <name type="scientific">Sphingobacterium spiritivorum ATCC 33861</name>
    <dbReference type="NCBI Taxonomy" id="525373"/>
    <lineage>
        <taxon>Bacteria</taxon>
        <taxon>Pseudomonadati</taxon>
        <taxon>Bacteroidota</taxon>
        <taxon>Sphingobacteriia</taxon>
        <taxon>Sphingobacteriales</taxon>
        <taxon>Sphingobacteriaceae</taxon>
        <taxon>Sphingobacterium</taxon>
    </lineage>
</organism>
<keyword evidence="2" id="KW-1185">Reference proteome</keyword>
<reference evidence="1" key="1">
    <citation type="submission" date="2010-07" db="EMBL/GenBank/DDBJ databases">
        <authorList>
            <person name="Muzny D."/>
            <person name="Qin X."/>
            <person name="Buhay C."/>
            <person name="Dugan-Rocha S."/>
            <person name="Ding Y."/>
            <person name="Chen G."/>
            <person name="Hawes A."/>
            <person name="Holder M."/>
            <person name="Jhangiani S."/>
            <person name="Johnson A."/>
            <person name="Khan Z."/>
            <person name="Li Z."/>
            <person name="Liu W."/>
            <person name="Liu X."/>
            <person name="Perez L."/>
            <person name="Shen H."/>
            <person name="Wang Q."/>
            <person name="Watt J."/>
            <person name="Xi L."/>
            <person name="Xin Y."/>
            <person name="Zhou J."/>
            <person name="Deng J."/>
            <person name="Jiang H."/>
            <person name="Liu Y."/>
            <person name="Qu J."/>
            <person name="Song X.-Z."/>
            <person name="Zhang L."/>
            <person name="Villasana D."/>
            <person name="Johnson A."/>
            <person name="Liu J."/>
            <person name="Liyanage D."/>
            <person name="Lorensuhewa L."/>
            <person name="Robinson T."/>
            <person name="Song A."/>
            <person name="Song B.-B."/>
            <person name="Dinh H."/>
            <person name="Thornton R."/>
            <person name="Coyle M."/>
            <person name="Francisco L."/>
            <person name="Jackson L."/>
            <person name="Javaid M."/>
            <person name="Korchina V."/>
            <person name="Kovar C."/>
            <person name="Mata R."/>
            <person name="Mathew T."/>
            <person name="Ngo R."/>
            <person name="Nguyen L."/>
            <person name="Nguyen N."/>
            <person name="Okwuonu G."/>
            <person name="Ongeri F."/>
            <person name="Pham C."/>
            <person name="Simmons D."/>
            <person name="Wilczek-Boney K."/>
            <person name="Hale W."/>
            <person name="Jakkamsetti A."/>
            <person name="Pham P."/>
            <person name="Ruth R."/>
            <person name="San Lucas F."/>
            <person name="Warren J."/>
            <person name="Zhang J."/>
            <person name="Zhao Z."/>
            <person name="Zhou C."/>
            <person name="Zhu D."/>
            <person name="Lee S."/>
            <person name="Bess C."/>
            <person name="Blankenburg K."/>
            <person name="Forbes L."/>
            <person name="Fu Q."/>
            <person name="Gubbala S."/>
            <person name="Hirani K."/>
            <person name="Jayaseelan J.C."/>
            <person name="Lara F."/>
            <person name="Munidasa M."/>
            <person name="Palculict T."/>
            <person name="Patil S."/>
            <person name="Pu L.-L."/>
            <person name="Saada N."/>
            <person name="Tang L."/>
            <person name="Weissenberger G."/>
            <person name="Zhu Y."/>
            <person name="Hemphill L."/>
            <person name="Shang Y."/>
            <person name="Youmans B."/>
            <person name="Ayvaz T."/>
            <person name="Ross M."/>
            <person name="Santibanez J."/>
            <person name="Aqrawi P."/>
            <person name="Gross S."/>
            <person name="Joshi V."/>
            <person name="Fowler G."/>
            <person name="Nazareth L."/>
            <person name="Reid J."/>
            <person name="Worley K."/>
            <person name="Petrosino J."/>
            <person name="Highlander S."/>
            <person name="Gibbs R."/>
        </authorList>
    </citation>
    <scope>NUCLEOTIDE SEQUENCE [LARGE SCALE GENOMIC DNA]</scope>
    <source>
        <strain evidence="1">ATCC 33861</strain>
    </source>
</reference>
<proteinExistence type="predicted"/>
<dbReference type="Proteomes" id="UP000006258">
    <property type="component" value="Unassembled WGS sequence"/>
</dbReference>
<dbReference type="HOGENOM" id="CLU_3157937_0_0_10"/>
<accession>D7VMS6</accession>
<evidence type="ECO:0000313" key="2">
    <source>
        <dbReference type="Proteomes" id="UP000006258"/>
    </source>
</evidence>
<gene>
    <name evidence="1" type="ORF">HMPREF0766_12296</name>
</gene>
<dbReference type="EMBL" id="ACHA02000011">
    <property type="protein sequence ID" value="EFK57223.1"/>
    <property type="molecule type" value="Genomic_DNA"/>
</dbReference>